<proteinExistence type="predicted"/>
<gene>
    <name evidence="1" type="ORF">PBI_MAHDIA_48</name>
</gene>
<evidence type="ECO:0000313" key="2">
    <source>
        <dbReference type="Proteomes" id="UP000240384"/>
    </source>
</evidence>
<evidence type="ECO:0000313" key="1">
    <source>
        <dbReference type="EMBL" id="ATW59047.1"/>
    </source>
</evidence>
<keyword evidence="2" id="KW-1185">Reference proteome</keyword>
<dbReference type="Gene3D" id="1.10.10.10">
    <property type="entry name" value="Winged helix-like DNA-binding domain superfamily/Winged helix DNA-binding domain"/>
    <property type="match status" value="1"/>
</dbReference>
<sequence>MEMTKNGITFSGTPAEILAVLAATGETTEPITEETTGPATEEGWITDLLDSLTPAQRETYRALGVREVNIGVLADRLGVSKAAASQRVRTLERFGLASRGKRWGGWVAVKS</sequence>
<name>A0A2H4PA03_9CAUD</name>
<dbReference type="Proteomes" id="UP000240384">
    <property type="component" value="Segment"/>
</dbReference>
<accession>A0A2H4PA03</accession>
<reference evidence="2" key="1">
    <citation type="submission" date="2017-10" db="EMBL/GenBank/DDBJ databases">
        <authorList>
            <person name="Banno H."/>
            <person name="Chua N.-H."/>
        </authorList>
    </citation>
    <scope>NUCLEOTIDE SEQUENCE [LARGE SCALE GENOMIC DNA]</scope>
</reference>
<dbReference type="InterPro" id="IPR036388">
    <property type="entry name" value="WH-like_DNA-bd_sf"/>
</dbReference>
<protein>
    <submittedName>
        <fullName evidence="1">DNA binding protein</fullName>
    </submittedName>
</protein>
<dbReference type="SUPFAM" id="SSF46785">
    <property type="entry name" value="Winged helix' DNA-binding domain"/>
    <property type="match status" value="1"/>
</dbReference>
<dbReference type="InterPro" id="IPR036390">
    <property type="entry name" value="WH_DNA-bd_sf"/>
</dbReference>
<dbReference type="EMBL" id="MG198783">
    <property type="protein sequence ID" value="ATW59047.1"/>
    <property type="molecule type" value="Genomic_DNA"/>
</dbReference>
<organism evidence="1 2">
    <name type="scientific">Gordonia phage Mahdia</name>
    <dbReference type="NCBI Taxonomy" id="2047873"/>
    <lineage>
        <taxon>Viruses</taxon>
        <taxon>Duplodnaviria</taxon>
        <taxon>Heunggongvirae</taxon>
        <taxon>Uroviricota</taxon>
        <taxon>Caudoviricetes</taxon>
        <taxon>Gustavvirus</taxon>
        <taxon>Gustavvirus mahdia</taxon>
    </lineage>
</organism>